<comment type="caution">
    <text evidence="1">The sequence shown here is derived from an EMBL/GenBank/DDBJ whole genome shotgun (WGS) entry which is preliminary data.</text>
</comment>
<gene>
    <name evidence="1" type="ORF">PG991_011967</name>
</gene>
<accession>A0ABR1RFQ0</accession>
<dbReference type="Proteomes" id="UP001396898">
    <property type="component" value="Unassembled WGS sequence"/>
</dbReference>
<name>A0ABR1RFQ0_9PEZI</name>
<protein>
    <recommendedName>
        <fullName evidence="3">F-box domain-containing protein</fullName>
    </recommendedName>
</protein>
<keyword evidence="2" id="KW-1185">Reference proteome</keyword>
<reference evidence="1 2" key="1">
    <citation type="submission" date="2023-01" db="EMBL/GenBank/DDBJ databases">
        <title>Analysis of 21 Apiospora genomes using comparative genomics revels a genus with tremendous synthesis potential of carbohydrate active enzymes and secondary metabolites.</title>
        <authorList>
            <person name="Sorensen T."/>
        </authorList>
    </citation>
    <scope>NUCLEOTIDE SEQUENCE [LARGE SCALE GENOMIC DNA]</scope>
    <source>
        <strain evidence="1 2">CBS 20057</strain>
    </source>
</reference>
<evidence type="ECO:0000313" key="2">
    <source>
        <dbReference type="Proteomes" id="UP001396898"/>
    </source>
</evidence>
<evidence type="ECO:0000313" key="1">
    <source>
        <dbReference type="EMBL" id="KAK8009416.1"/>
    </source>
</evidence>
<dbReference type="EMBL" id="JAQQWI010000016">
    <property type="protein sequence ID" value="KAK8009416.1"/>
    <property type="molecule type" value="Genomic_DNA"/>
</dbReference>
<organism evidence="1 2">
    <name type="scientific">Apiospora marii</name>
    <dbReference type="NCBI Taxonomy" id="335849"/>
    <lineage>
        <taxon>Eukaryota</taxon>
        <taxon>Fungi</taxon>
        <taxon>Dikarya</taxon>
        <taxon>Ascomycota</taxon>
        <taxon>Pezizomycotina</taxon>
        <taxon>Sordariomycetes</taxon>
        <taxon>Xylariomycetidae</taxon>
        <taxon>Amphisphaeriales</taxon>
        <taxon>Apiosporaceae</taxon>
        <taxon>Apiospora</taxon>
    </lineage>
</organism>
<evidence type="ECO:0008006" key="3">
    <source>
        <dbReference type="Google" id="ProtNLM"/>
    </source>
</evidence>
<sequence>MDRLPIEVIDLIASFLPQDSWLPSKRHAARYAAISSRWQQAVEPRTFEKIDLDSTQLDALACVLTPRRCRYAKRIYFTVVIPHNDPAMQPTAQKAHLCKVMTNALRRLFQILAQKSDPSDVGVMMLRVAHVEFPVDVDPPSPRPFYKRDALDLVDWDDLPVVPCISELLFHEHQGERRLSLRTGLKLASRLPNLSRLTLGTLEWSSSEFPIIPNAAAVRSWRHKLAATFADERLAAGLLLRHATLEDETWDRDWACPGNDGFVPPSYCVAASEEAGAPQHDPLGAAIRDWSQNLYSLEISGSVYPHWPNLETLTTDLSPCSPDGTCYFTRDPSARRVEVHDGYEISLPPPGHPNDDTLQPLFASWARALAQMPRLREATLCWNLKLGWPGCIEHVRDRMWAVSFLAPGTPPKGSVHFDAIDDWRDPITPDEARRPRLLFYATLGWRPWEGTMGILREVAGRRFPGTGLVVFSVDTEHQMTRE</sequence>
<proteinExistence type="predicted"/>